<dbReference type="EMBL" id="JAPJDO010000034">
    <property type="protein sequence ID" value="MCX2940167.1"/>
    <property type="molecule type" value="Genomic_DNA"/>
</dbReference>
<evidence type="ECO:0000256" key="1">
    <source>
        <dbReference type="ARBA" id="ARBA00010617"/>
    </source>
</evidence>
<evidence type="ECO:0000256" key="8">
    <source>
        <dbReference type="SAM" id="MobiDB-lite"/>
    </source>
</evidence>
<evidence type="ECO:0000256" key="6">
    <source>
        <dbReference type="ARBA" id="ARBA00023033"/>
    </source>
</evidence>
<keyword evidence="5 7" id="KW-0408">Iron</keyword>
<dbReference type="SUPFAM" id="SSF48264">
    <property type="entry name" value="Cytochrome P450"/>
    <property type="match status" value="1"/>
</dbReference>
<dbReference type="InterPro" id="IPR001128">
    <property type="entry name" value="Cyt_P450"/>
</dbReference>
<keyword evidence="3 7" id="KW-0479">Metal-binding</keyword>
<evidence type="ECO:0000256" key="3">
    <source>
        <dbReference type="ARBA" id="ARBA00022723"/>
    </source>
</evidence>
<feature type="region of interest" description="Disordered" evidence="8">
    <location>
        <begin position="1"/>
        <end position="20"/>
    </location>
</feature>
<dbReference type="InterPro" id="IPR036396">
    <property type="entry name" value="Cyt_P450_sf"/>
</dbReference>
<comment type="similarity">
    <text evidence="1 7">Belongs to the cytochrome P450 family.</text>
</comment>
<dbReference type="Gene3D" id="1.10.630.10">
    <property type="entry name" value="Cytochrome P450"/>
    <property type="match status" value="1"/>
</dbReference>
<evidence type="ECO:0000256" key="7">
    <source>
        <dbReference type="RuleBase" id="RU000461"/>
    </source>
</evidence>
<proteinExistence type="inferred from homology"/>
<dbReference type="InterPro" id="IPR017972">
    <property type="entry name" value="Cyt_P450_CS"/>
</dbReference>
<comment type="caution">
    <text evidence="9">The sequence shown here is derived from an EMBL/GenBank/DDBJ whole genome shotgun (WGS) entry which is preliminary data.</text>
</comment>
<dbReference type="InterPro" id="IPR002397">
    <property type="entry name" value="Cyt_P450_B"/>
</dbReference>
<evidence type="ECO:0000313" key="10">
    <source>
        <dbReference type="Proteomes" id="UP001300745"/>
    </source>
</evidence>
<evidence type="ECO:0000313" key="9">
    <source>
        <dbReference type="EMBL" id="MCX2940167.1"/>
    </source>
</evidence>
<keyword evidence="6 7" id="KW-0503">Monooxygenase</keyword>
<dbReference type="Pfam" id="PF00067">
    <property type="entry name" value="p450"/>
    <property type="match status" value="2"/>
</dbReference>
<dbReference type="PANTHER" id="PTHR46696">
    <property type="entry name" value="P450, PUTATIVE (EUROFUNG)-RELATED"/>
    <property type="match status" value="1"/>
</dbReference>
<evidence type="ECO:0000256" key="2">
    <source>
        <dbReference type="ARBA" id="ARBA00022617"/>
    </source>
</evidence>
<dbReference type="PANTHER" id="PTHR46696:SF6">
    <property type="entry name" value="P450, PUTATIVE (EUROFUNG)-RELATED"/>
    <property type="match status" value="1"/>
</dbReference>
<keyword evidence="2 7" id="KW-0349">Heme</keyword>
<gene>
    <name evidence="9" type="ORF">ORI27_26070</name>
</gene>
<evidence type="ECO:0000256" key="4">
    <source>
        <dbReference type="ARBA" id="ARBA00023002"/>
    </source>
</evidence>
<accession>A0ABT3SLE5</accession>
<reference evidence="9 10" key="1">
    <citation type="submission" date="2022-11" db="EMBL/GenBank/DDBJ databases">
        <title>Mycobacterium sp. nov.</title>
        <authorList>
            <person name="Papic B."/>
            <person name="Spicic S."/>
            <person name="Duvnjak S."/>
        </authorList>
    </citation>
    <scope>NUCLEOTIDE SEQUENCE [LARGE SCALE GENOMIC DNA]</scope>
    <source>
        <strain evidence="9 10">CVI_P4</strain>
    </source>
</reference>
<protein>
    <submittedName>
        <fullName evidence="9">Cytochrome P450</fullName>
    </submittedName>
</protein>
<dbReference type="RefSeq" id="WP_265999987.1">
    <property type="nucleotide sequence ID" value="NZ_JAPJDN010000034.1"/>
</dbReference>
<organism evidence="9 10">
    <name type="scientific">Mycobacterium pinniadriaticum</name>
    <dbReference type="NCBI Taxonomy" id="2994102"/>
    <lineage>
        <taxon>Bacteria</taxon>
        <taxon>Bacillati</taxon>
        <taxon>Actinomycetota</taxon>
        <taxon>Actinomycetes</taxon>
        <taxon>Mycobacteriales</taxon>
        <taxon>Mycobacteriaceae</taxon>
        <taxon>Mycobacterium</taxon>
    </lineage>
</organism>
<dbReference type="PRINTS" id="PR00359">
    <property type="entry name" value="BP450"/>
</dbReference>
<dbReference type="Proteomes" id="UP001300745">
    <property type="component" value="Unassembled WGS sequence"/>
</dbReference>
<name>A0ABT3SLE5_9MYCO</name>
<keyword evidence="4 7" id="KW-0560">Oxidoreductase</keyword>
<keyword evidence="10" id="KW-1185">Reference proteome</keyword>
<evidence type="ECO:0000256" key="5">
    <source>
        <dbReference type="ARBA" id="ARBA00023004"/>
    </source>
</evidence>
<sequence>MSHTATEPSGRSCPQVDTYDPADENEITYPFATWAAARHETPVFFAPVLNTYVVMRYDDINAVLTDPETFSSGVMLKPLKERPPEVDEILATGFDPSRLGAIVMLDPPMHTKIRRATIPAFSPRRVAALQDEVHSTADELIDAMIAAGPGADFVDAFAYPLPLRTIARILGVPVEDAVQLHEWAAAKMALQYGDMPLDEHMEVARKFVDFQRYILERIQEKRANPQEDFISTLIAFEDDGEPLEDVVLVGQVMGLVNAGHETVTTMLTMGLRQLLRDRSLWDELVADPELAGPVVEESLRFDGPMKMLSREAMRDTEIGGVAIPAGARVGLVVGSANRDEEAFSAPDRFDIHAQRKGHPHFAFGRGIHLCAGAPLARLEGRIAFERLSARLPSLRLREGEQLQFARNTAVRIPLALHVGWDQ</sequence>
<dbReference type="PROSITE" id="PS00086">
    <property type="entry name" value="CYTOCHROME_P450"/>
    <property type="match status" value="1"/>
</dbReference>